<dbReference type="Pfam" id="PF14525">
    <property type="entry name" value="AraC_binding_2"/>
    <property type="match status" value="1"/>
</dbReference>
<evidence type="ECO:0000256" key="3">
    <source>
        <dbReference type="ARBA" id="ARBA00023163"/>
    </source>
</evidence>
<keyword evidence="6" id="KW-1185">Reference proteome</keyword>
<evidence type="ECO:0000259" key="4">
    <source>
        <dbReference type="PROSITE" id="PS01124"/>
    </source>
</evidence>
<accession>A0ABM6SIZ4</accession>
<dbReference type="SUPFAM" id="SSF46689">
    <property type="entry name" value="Homeodomain-like"/>
    <property type="match status" value="1"/>
</dbReference>
<evidence type="ECO:0000313" key="6">
    <source>
        <dbReference type="Proteomes" id="UP000238413"/>
    </source>
</evidence>
<dbReference type="Pfam" id="PF12833">
    <property type="entry name" value="HTH_18"/>
    <property type="match status" value="1"/>
</dbReference>
<keyword evidence="3" id="KW-0804">Transcription</keyword>
<dbReference type="Proteomes" id="UP000238413">
    <property type="component" value="Chromosome"/>
</dbReference>
<dbReference type="InterPro" id="IPR018060">
    <property type="entry name" value="HTH_AraC"/>
</dbReference>
<dbReference type="PROSITE" id="PS01124">
    <property type="entry name" value="HTH_ARAC_FAMILY_2"/>
    <property type="match status" value="1"/>
</dbReference>
<dbReference type="RefSeq" id="WP_099506710.1">
    <property type="nucleotide sequence ID" value="NZ_CP026652.1"/>
</dbReference>
<keyword evidence="1" id="KW-0805">Transcription regulation</keyword>
<name>A0ABM6SIZ4_9ACTN</name>
<evidence type="ECO:0000256" key="2">
    <source>
        <dbReference type="ARBA" id="ARBA00023125"/>
    </source>
</evidence>
<dbReference type="PANTHER" id="PTHR46796:SF12">
    <property type="entry name" value="HTH-TYPE DNA-BINDING TRANSCRIPTIONAL ACTIVATOR EUTR"/>
    <property type="match status" value="1"/>
</dbReference>
<reference evidence="5 6" key="1">
    <citation type="submission" date="2018-02" db="EMBL/GenBank/DDBJ databases">
        <title>Complete genome sequence of Streptomyces dengpaensis, the producer of angucyclines.</title>
        <authorList>
            <person name="Yumei L."/>
        </authorList>
    </citation>
    <scope>NUCLEOTIDE SEQUENCE [LARGE SCALE GENOMIC DNA]</scope>
    <source>
        <strain evidence="5 6">XZHG99</strain>
    </source>
</reference>
<keyword evidence="2" id="KW-0238">DNA-binding</keyword>
<dbReference type="Gene3D" id="1.10.10.60">
    <property type="entry name" value="Homeodomain-like"/>
    <property type="match status" value="1"/>
</dbReference>
<dbReference type="InterPro" id="IPR009057">
    <property type="entry name" value="Homeodomain-like_sf"/>
</dbReference>
<organism evidence="5 6">
    <name type="scientific">Streptomyces dengpaensis</name>
    <dbReference type="NCBI Taxonomy" id="2049881"/>
    <lineage>
        <taxon>Bacteria</taxon>
        <taxon>Bacillati</taxon>
        <taxon>Actinomycetota</taxon>
        <taxon>Actinomycetes</taxon>
        <taxon>Kitasatosporales</taxon>
        <taxon>Streptomycetaceae</taxon>
        <taxon>Streptomyces</taxon>
    </lineage>
</organism>
<evidence type="ECO:0000313" key="5">
    <source>
        <dbReference type="EMBL" id="AVH54517.1"/>
    </source>
</evidence>
<protein>
    <submittedName>
        <fullName evidence="5">AraC family transcriptional regulator</fullName>
    </submittedName>
</protein>
<dbReference type="InterPro" id="IPR035418">
    <property type="entry name" value="AraC-bd_2"/>
</dbReference>
<feature type="domain" description="HTH araC/xylS-type" evidence="4">
    <location>
        <begin position="241"/>
        <end position="343"/>
    </location>
</feature>
<dbReference type="SMART" id="SM00342">
    <property type="entry name" value="HTH_ARAC"/>
    <property type="match status" value="1"/>
</dbReference>
<gene>
    <name evidence="5" type="ORF">C4B68_00190</name>
</gene>
<evidence type="ECO:0000256" key="1">
    <source>
        <dbReference type="ARBA" id="ARBA00023015"/>
    </source>
</evidence>
<dbReference type="PANTHER" id="PTHR46796">
    <property type="entry name" value="HTH-TYPE TRANSCRIPTIONAL ACTIVATOR RHAS-RELATED"/>
    <property type="match status" value="1"/>
</dbReference>
<proteinExistence type="predicted"/>
<dbReference type="InterPro" id="IPR050204">
    <property type="entry name" value="AraC_XylS_family_regulators"/>
</dbReference>
<dbReference type="EMBL" id="CP026652">
    <property type="protein sequence ID" value="AVH54517.1"/>
    <property type="molecule type" value="Genomic_DNA"/>
</dbReference>
<sequence length="357" mass="39177">MSANIDLAADGPSPSEADLLSGYERYHTRSPKEAEIGFATLLAPHRLRVGPDQTGFSALTRAAGADGAFVYYISWGCEVMFDRPAYDEYVAVLMPTKGWLGVHHEGRRHVIAAGQSFAVLSPGQDVRMRWSPDSEVFSLRVDLRCVRRMLRTLAPAGTADRPLRFAGPAVDLQYGASVHGAARLLATVFGQYASTDSVPQPVVRQLADHAATAVLLGLEHNYLDEVMHGGPASRPGPTDVRTAVELIDAETYARYTIADLARLSGVTVRTLELAFRRSMAVSPYVYLQRERLAKAHRELQAANPADRVMVADVAMRWGFGHNGRFAARYRQTYGVLPSETLRQACADLYRSNTRLCG</sequence>